<keyword evidence="1" id="KW-1133">Transmembrane helix</keyword>
<organism evidence="2 3">
    <name type="scientific">Datura stramonium</name>
    <name type="common">Jimsonweed</name>
    <name type="synonym">Common thornapple</name>
    <dbReference type="NCBI Taxonomy" id="4076"/>
    <lineage>
        <taxon>Eukaryota</taxon>
        <taxon>Viridiplantae</taxon>
        <taxon>Streptophyta</taxon>
        <taxon>Embryophyta</taxon>
        <taxon>Tracheophyta</taxon>
        <taxon>Spermatophyta</taxon>
        <taxon>Magnoliopsida</taxon>
        <taxon>eudicotyledons</taxon>
        <taxon>Gunneridae</taxon>
        <taxon>Pentapetalae</taxon>
        <taxon>asterids</taxon>
        <taxon>lamiids</taxon>
        <taxon>Solanales</taxon>
        <taxon>Solanaceae</taxon>
        <taxon>Solanoideae</taxon>
        <taxon>Datureae</taxon>
        <taxon>Datura</taxon>
    </lineage>
</organism>
<comment type="caution">
    <text evidence="2">The sequence shown here is derived from an EMBL/GenBank/DDBJ whole genome shotgun (WGS) entry which is preliminary data.</text>
</comment>
<dbReference type="EMBL" id="JACEIK010005255">
    <property type="protein sequence ID" value="MCE0481071.1"/>
    <property type="molecule type" value="Genomic_DNA"/>
</dbReference>
<evidence type="ECO:0000313" key="3">
    <source>
        <dbReference type="Proteomes" id="UP000823775"/>
    </source>
</evidence>
<proteinExistence type="predicted"/>
<accession>A0ABS8VN36</accession>
<keyword evidence="1" id="KW-0812">Transmembrane</keyword>
<protein>
    <submittedName>
        <fullName evidence="2">Uncharacterized protein</fullName>
    </submittedName>
</protein>
<gene>
    <name evidence="2" type="ORF">HAX54_038468</name>
</gene>
<feature type="transmembrane region" description="Helical" evidence="1">
    <location>
        <begin position="165"/>
        <end position="181"/>
    </location>
</feature>
<sequence>MRFLRYSYATEINGYVDHEKLDGLETQIQFMADNVGQFCLALFVNRDDTSTDEDEDDTNSDEDEDDIYIVVDEDEDDTSSDEDDILSKPPYLLCLIVLVELEMKKIFLGELKASKFSQSRTFKDKKLPKGFSYYLRNLLVYLRNEKLKNFPTDVTATITSMCNRVLVFYLVMCQIMLLMAIA</sequence>
<evidence type="ECO:0000256" key="1">
    <source>
        <dbReference type="SAM" id="Phobius"/>
    </source>
</evidence>
<name>A0ABS8VN36_DATST</name>
<reference evidence="2 3" key="1">
    <citation type="journal article" date="2021" name="BMC Genomics">
        <title>Datura genome reveals duplications of psychoactive alkaloid biosynthetic genes and high mutation rate following tissue culture.</title>
        <authorList>
            <person name="Rajewski A."/>
            <person name="Carter-House D."/>
            <person name="Stajich J."/>
            <person name="Litt A."/>
        </authorList>
    </citation>
    <scope>NUCLEOTIDE SEQUENCE [LARGE SCALE GENOMIC DNA]</scope>
    <source>
        <strain evidence="2">AR-01</strain>
    </source>
</reference>
<keyword evidence="1" id="KW-0472">Membrane</keyword>
<evidence type="ECO:0000313" key="2">
    <source>
        <dbReference type="EMBL" id="MCE0481071.1"/>
    </source>
</evidence>
<dbReference type="Proteomes" id="UP000823775">
    <property type="component" value="Unassembled WGS sequence"/>
</dbReference>
<keyword evidence="3" id="KW-1185">Reference proteome</keyword>